<dbReference type="CDD" id="cd08509">
    <property type="entry name" value="PBP2_TmCBP_oligosaccharides_like"/>
    <property type="match status" value="1"/>
</dbReference>
<dbReference type="GO" id="GO:0042597">
    <property type="term" value="C:periplasmic space"/>
    <property type="evidence" value="ECO:0007669"/>
    <property type="project" value="UniProtKB-ARBA"/>
</dbReference>
<reference evidence="3 4" key="1">
    <citation type="journal article" date="2009" name="Stand. Genomic Sci.">
        <title>Complete genome sequence of Beutenbergia cavernae type strain (HKI 0122).</title>
        <authorList>
            <person name="Land M."/>
            <person name="Pukall R."/>
            <person name="Abt B."/>
            <person name="Goker M."/>
            <person name="Rohde M."/>
            <person name="Glavina Del Rio T."/>
            <person name="Tice H."/>
            <person name="Copeland A."/>
            <person name="Cheng J.F."/>
            <person name="Lucas S."/>
            <person name="Chen F."/>
            <person name="Nolan M."/>
            <person name="Bruce D."/>
            <person name="Goodwin L."/>
            <person name="Pitluck S."/>
            <person name="Ivanova N."/>
            <person name="Mavromatis K."/>
            <person name="Ovchinnikova G."/>
            <person name="Pati A."/>
            <person name="Chen A."/>
            <person name="Palaniappan K."/>
            <person name="Hauser L."/>
            <person name="Chang Y.J."/>
            <person name="Jefferies C.C."/>
            <person name="Saunders E."/>
            <person name="Brettin T."/>
            <person name="Detter J.C."/>
            <person name="Han C."/>
            <person name="Chain P."/>
            <person name="Bristow J."/>
            <person name="Eisen J.A."/>
            <person name="Markowitz V."/>
            <person name="Hugenholtz P."/>
            <person name="Kyrpides N.C."/>
            <person name="Klenk H.P."/>
            <person name="Lapidus A."/>
        </authorList>
    </citation>
    <scope>NUCLEOTIDE SEQUENCE [LARGE SCALE GENOMIC DNA]</scope>
    <source>
        <strain evidence="4">ATCC BAA-8 / DSM 12333 / NBRC 16432</strain>
    </source>
</reference>
<organism evidence="3 4">
    <name type="scientific">Beutenbergia cavernae (strain ATCC BAA-8 / DSM 12333 / CCUG 43141 / JCM 11478 / NBRC 16432 / NCIMB 13614 / HKI 0122)</name>
    <dbReference type="NCBI Taxonomy" id="471853"/>
    <lineage>
        <taxon>Bacteria</taxon>
        <taxon>Bacillati</taxon>
        <taxon>Actinomycetota</taxon>
        <taxon>Actinomycetes</taxon>
        <taxon>Micrococcales</taxon>
        <taxon>Beutenbergiaceae</taxon>
        <taxon>Beutenbergia</taxon>
    </lineage>
</organism>
<dbReference type="HOGENOM" id="CLU_017028_8_3_11"/>
<dbReference type="GO" id="GO:0015833">
    <property type="term" value="P:peptide transport"/>
    <property type="evidence" value="ECO:0007669"/>
    <property type="project" value="TreeGrafter"/>
</dbReference>
<dbReference type="InterPro" id="IPR039424">
    <property type="entry name" value="SBP_5"/>
</dbReference>
<dbReference type="PROSITE" id="PS51257">
    <property type="entry name" value="PROKAR_LIPOPROTEIN"/>
    <property type="match status" value="1"/>
</dbReference>
<feature type="domain" description="Solute-binding protein family 5" evidence="2">
    <location>
        <begin position="97"/>
        <end position="458"/>
    </location>
</feature>
<dbReference type="Gene3D" id="3.90.76.10">
    <property type="entry name" value="Dipeptide-binding Protein, Domain 1"/>
    <property type="match status" value="1"/>
</dbReference>
<dbReference type="PANTHER" id="PTHR30290:SF82">
    <property type="entry name" value="ABC-TYPE DIPEPTIDE_OLIGOPEPTIDE TRANSPORT SYSTEM, PERIPLASMIC COMPONENT"/>
    <property type="match status" value="1"/>
</dbReference>
<proteinExistence type="predicted"/>
<dbReference type="PIRSF" id="PIRSF002741">
    <property type="entry name" value="MppA"/>
    <property type="match status" value="1"/>
</dbReference>
<accession>C5C2H1</accession>
<dbReference type="GO" id="GO:0043190">
    <property type="term" value="C:ATP-binding cassette (ABC) transporter complex"/>
    <property type="evidence" value="ECO:0007669"/>
    <property type="project" value="InterPro"/>
</dbReference>
<keyword evidence="4" id="KW-1185">Reference proteome</keyword>
<evidence type="ECO:0000313" key="3">
    <source>
        <dbReference type="EMBL" id="ACQ79657.1"/>
    </source>
</evidence>
<dbReference type="KEGG" id="bcv:Bcav_1398"/>
<dbReference type="EMBL" id="CP001618">
    <property type="protein sequence ID" value="ACQ79657.1"/>
    <property type="molecule type" value="Genomic_DNA"/>
</dbReference>
<dbReference type="Gene3D" id="3.40.190.10">
    <property type="entry name" value="Periplasmic binding protein-like II"/>
    <property type="match status" value="1"/>
</dbReference>
<dbReference type="PANTHER" id="PTHR30290">
    <property type="entry name" value="PERIPLASMIC BINDING COMPONENT OF ABC TRANSPORTER"/>
    <property type="match status" value="1"/>
</dbReference>
<dbReference type="eggNOG" id="COG0747">
    <property type="taxonomic scope" value="Bacteria"/>
</dbReference>
<feature type="signal peptide" evidence="1">
    <location>
        <begin position="1"/>
        <end position="27"/>
    </location>
</feature>
<feature type="chain" id="PRO_5039088727" evidence="1">
    <location>
        <begin position="28"/>
        <end position="562"/>
    </location>
</feature>
<evidence type="ECO:0000256" key="1">
    <source>
        <dbReference type="SAM" id="SignalP"/>
    </source>
</evidence>
<dbReference type="GO" id="GO:1904680">
    <property type="term" value="F:peptide transmembrane transporter activity"/>
    <property type="evidence" value="ECO:0007669"/>
    <property type="project" value="TreeGrafter"/>
</dbReference>
<dbReference type="SUPFAM" id="SSF53850">
    <property type="entry name" value="Periplasmic binding protein-like II"/>
    <property type="match status" value="1"/>
</dbReference>
<keyword evidence="1" id="KW-0732">Signal</keyword>
<dbReference type="AlphaFoldDB" id="C5C2H1"/>
<dbReference type="Gene3D" id="3.10.105.10">
    <property type="entry name" value="Dipeptide-binding Protein, Domain 3"/>
    <property type="match status" value="1"/>
</dbReference>
<evidence type="ECO:0000259" key="2">
    <source>
        <dbReference type="Pfam" id="PF00496"/>
    </source>
</evidence>
<dbReference type="Pfam" id="PF00496">
    <property type="entry name" value="SBP_bac_5"/>
    <property type="match status" value="1"/>
</dbReference>
<sequence>MHTTRSGRRRWGAVVAASAALALTLTACGGGGTDDETGGGDGDEGASAQEPLTVYASTLPSFQSNFNPFSPSALTGAKGLIYEPLMAYTGFRPGEGTPFLATDMTFNDDGTVLTITLREGVQWSDGEDLTVDDVVFTFEAMRDEPAINGSALPIEAAAAGEGNTVEVTFSEPAFSLIPSIGNSVIVPEHVYGEQEIIAEYVDEDPVGSGPYDLMRFSQQLYQLEKNDTYWNADEVGPEQIDYPAMSNQTFTAQLGEGGIDWAGGFLANVDQAFIDKDPENNHYWFPGAGMVHLVLNNQNPIFDDIELRRAMLLAIDRQQLSDTAMAGHAQPATTTGLVLPAQQDFAEDNTQPLELNVDEANSILDAAGYTAGDDGIRTTPAGERLAFTLSVPSDFADWISIVTLLQEQFAAVGIEMTPQGVATQEWSDGLRAGSFEVAMANAGILTSPYFFYRAFMSSALSAPAGEQAITNYSRWEDPETDQLLADFAATNDPEAQRAAVVGLGEIMETELPVIPMLQSPTWGLNRTANFSGFPNDDDPYANPTPYTYPDNLLVVMNLDPVE</sequence>
<dbReference type="InterPro" id="IPR030678">
    <property type="entry name" value="Peptide/Ni-bd"/>
</dbReference>
<protein>
    <submittedName>
        <fullName evidence="3">Extracellular solute-binding protein family 5</fullName>
    </submittedName>
</protein>
<dbReference type="STRING" id="471853.Bcav_1398"/>
<dbReference type="InterPro" id="IPR000914">
    <property type="entry name" value="SBP_5_dom"/>
</dbReference>
<dbReference type="RefSeq" id="WP_015881897.1">
    <property type="nucleotide sequence ID" value="NC_012669.1"/>
</dbReference>
<evidence type="ECO:0000313" key="4">
    <source>
        <dbReference type="Proteomes" id="UP000007962"/>
    </source>
</evidence>
<gene>
    <name evidence="3" type="ordered locus">Bcav_1398</name>
</gene>
<dbReference type="Proteomes" id="UP000007962">
    <property type="component" value="Chromosome"/>
</dbReference>
<name>C5C2H1_BEUC1</name>